<organism evidence="2 3">
    <name type="scientific">Burkholderia pseudomallei (strain 1106a)</name>
    <dbReference type="NCBI Taxonomy" id="357348"/>
    <lineage>
        <taxon>Bacteria</taxon>
        <taxon>Pseudomonadati</taxon>
        <taxon>Pseudomonadota</taxon>
        <taxon>Betaproteobacteria</taxon>
        <taxon>Burkholderiales</taxon>
        <taxon>Burkholderiaceae</taxon>
        <taxon>Burkholderia</taxon>
        <taxon>pseudomallei group</taxon>
    </lineage>
</organism>
<proteinExistence type="predicted"/>
<dbReference type="HOGENOM" id="CLU_3077654_0_0_4"/>
<dbReference type="EMBL" id="CP000573">
    <property type="protein sequence ID" value="ABN95348.1"/>
    <property type="molecule type" value="Genomic_DNA"/>
</dbReference>
<feature type="compositionally biased region" description="Basic residues" evidence="1">
    <location>
        <begin position="41"/>
        <end position="52"/>
    </location>
</feature>
<reference evidence="3" key="1">
    <citation type="submission" date="2007-02" db="EMBL/GenBank/DDBJ databases">
        <authorList>
            <person name="DeShazer D."/>
            <person name="Woods D.E."/>
            <person name="Nierman W.C."/>
        </authorList>
    </citation>
    <scope>NUCLEOTIDE SEQUENCE [LARGE SCALE GENOMIC DNA]</scope>
    <source>
        <strain evidence="3">1106a</strain>
    </source>
</reference>
<evidence type="ECO:0000313" key="3">
    <source>
        <dbReference type="Proteomes" id="UP000006738"/>
    </source>
</evidence>
<dbReference type="AlphaFoldDB" id="A3P9S3"/>
<dbReference type="KEGG" id="bpl:BURPS1106A_A3054"/>
<gene>
    <name evidence="2" type="ordered locus">BURPS1106A_A3054</name>
</gene>
<evidence type="ECO:0000256" key="1">
    <source>
        <dbReference type="SAM" id="MobiDB-lite"/>
    </source>
</evidence>
<sequence>MNQDAEMDVFSGHGKALSKRSNSARERGGETRRAGRAPGKAARHAAASRHRR</sequence>
<accession>A3P9S3</accession>
<feature type="compositionally biased region" description="Basic and acidic residues" evidence="1">
    <location>
        <begin position="23"/>
        <end position="33"/>
    </location>
</feature>
<dbReference type="Proteomes" id="UP000006738">
    <property type="component" value="Chromosome II"/>
</dbReference>
<protein>
    <submittedName>
        <fullName evidence="2">Uncharacterized protein</fullName>
    </submittedName>
</protein>
<name>A3P9S3_BURP0</name>
<evidence type="ECO:0000313" key="2">
    <source>
        <dbReference type="EMBL" id="ABN95348.1"/>
    </source>
</evidence>
<feature type="region of interest" description="Disordered" evidence="1">
    <location>
        <begin position="1"/>
        <end position="52"/>
    </location>
</feature>